<organism evidence="1 2">
    <name type="scientific">Salix dunnii</name>
    <dbReference type="NCBI Taxonomy" id="1413687"/>
    <lineage>
        <taxon>Eukaryota</taxon>
        <taxon>Viridiplantae</taxon>
        <taxon>Streptophyta</taxon>
        <taxon>Embryophyta</taxon>
        <taxon>Tracheophyta</taxon>
        <taxon>Spermatophyta</taxon>
        <taxon>Magnoliopsida</taxon>
        <taxon>eudicotyledons</taxon>
        <taxon>Gunneridae</taxon>
        <taxon>Pentapetalae</taxon>
        <taxon>rosids</taxon>
        <taxon>fabids</taxon>
        <taxon>Malpighiales</taxon>
        <taxon>Salicaceae</taxon>
        <taxon>Saliceae</taxon>
        <taxon>Salix</taxon>
    </lineage>
</organism>
<name>A0A835J9E4_9ROSI</name>
<accession>A0A835J9E4</accession>
<keyword evidence="2" id="KW-1185">Reference proteome</keyword>
<gene>
    <name evidence="1" type="ORF">SADUNF_Sadunf16G0117200</name>
</gene>
<evidence type="ECO:0000313" key="2">
    <source>
        <dbReference type="Proteomes" id="UP000657918"/>
    </source>
</evidence>
<sequence length="152" mass="17120">MSSYPVFDDLQAHNNIARTIMHHEEECRHTKLLVPSSASTFAYAKSQLRSVQSTTSHNLDMVSFFAAYEDLLLKPFGAVSLENPFHDLPICHVIACFEPRTQKIINFVKEVAMDGSVKSVFESMAVEDSWNGCGSCLHRLSVLEDEEVRKRG</sequence>
<evidence type="ECO:0000313" key="1">
    <source>
        <dbReference type="EMBL" id="KAF9665386.1"/>
    </source>
</evidence>
<protein>
    <submittedName>
        <fullName evidence="1">Uncharacterized protein</fullName>
    </submittedName>
</protein>
<dbReference type="EMBL" id="JADGMS010000016">
    <property type="protein sequence ID" value="KAF9665386.1"/>
    <property type="molecule type" value="Genomic_DNA"/>
</dbReference>
<dbReference type="Proteomes" id="UP000657918">
    <property type="component" value="Chromosome 16"/>
</dbReference>
<reference evidence="1 2" key="1">
    <citation type="submission" date="2020-10" db="EMBL/GenBank/DDBJ databases">
        <title>Plant Genome Project.</title>
        <authorList>
            <person name="Zhang R.-G."/>
        </authorList>
    </citation>
    <scope>NUCLEOTIDE SEQUENCE [LARGE SCALE GENOMIC DNA]</scope>
    <source>
        <strain evidence="1">FAFU-HL-1</strain>
        <tissue evidence="1">Leaf</tissue>
    </source>
</reference>
<comment type="caution">
    <text evidence="1">The sequence shown here is derived from an EMBL/GenBank/DDBJ whole genome shotgun (WGS) entry which is preliminary data.</text>
</comment>
<proteinExistence type="predicted"/>
<dbReference type="AlphaFoldDB" id="A0A835J9E4"/>